<sequence length="631" mass="69915">MSPTDVAEVKLRYAAASDPITDDETFRLHLPTDAVRDGALVAKLSRPGVIRDALMTVADVLASDLRFKARDRADYLAYLIAQGKRVSNEVWDAQKAYLEEKFGGAEAKEESPLDPIVTVGEHGTSIEVFSTDESAYARLFLRSGDAYEAQQRTDGTTHLAIDDTLLRGIGRMRSYRASTLEFGPGPAGEGGSDGVSERDIRVPLRWLRAFGQVQAASTLPAREFELAPIDLYNVLLTLRMRRAKTSPRALRYELVPGETPRLVLEPWDQVIEGTGPAYRGATPVVVRTWGRRRLSTLARLLPHTKRVRVRLVGAGLPAYYILDLGDVELTLALSGWTDSGWAGIATFDLLVAGEVDELLARKVHDGLVAQPGGATLDELATSSERSVNEIRQVILHHMQRGTVVHDLASDRYIARSLLATPPDAETLRYRDEREQQAHRLLATKDAVRLTKVHDLGGEGTRIEGEVEDPEAHRTYKTSFTIDREGRTVDASCTSPQYRRSGLREGPTVPMIALRLMFARHQAELERARGTEAGRKLIRAETRVLVRRQAPRRATSDAPSSGGPAAANTGSITYRLSLDDREVVVRWGTHPLRMRMHRLRFSTPDDAREEYFGRLESLGEKGFIDASAAEMV</sequence>
<comment type="caution">
    <text evidence="2">The sequence shown here is derived from an EMBL/GenBank/DDBJ whole genome shotgun (WGS) entry which is preliminary data.</text>
</comment>
<keyword evidence="3" id="KW-1185">Reference proteome</keyword>
<reference evidence="2 3" key="1">
    <citation type="submission" date="2018-03" db="EMBL/GenBank/DDBJ databases">
        <title>Draft Genome Sequences of the Obligatory Marine Myxobacteria Enhygromyxa salina SWB005.</title>
        <authorList>
            <person name="Poehlein A."/>
            <person name="Moghaddam J.A."/>
            <person name="Harms H."/>
            <person name="Alanjari M."/>
            <person name="Koenig G.M."/>
            <person name="Daniel R."/>
            <person name="Schaeberle T.F."/>
        </authorList>
    </citation>
    <scope>NUCLEOTIDE SEQUENCE [LARGE SCALE GENOMIC DNA]</scope>
    <source>
        <strain evidence="2 3">SWB005</strain>
    </source>
</reference>
<feature type="compositionally biased region" description="Low complexity" evidence="1">
    <location>
        <begin position="555"/>
        <end position="568"/>
    </location>
</feature>
<evidence type="ECO:0000313" key="2">
    <source>
        <dbReference type="EMBL" id="PRQ05021.1"/>
    </source>
</evidence>
<accession>A0A2S9YIX5</accession>
<feature type="region of interest" description="Disordered" evidence="1">
    <location>
        <begin position="547"/>
        <end position="568"/>
    </location>
</feature>
<dbReference type="RefSeq" id="WP_106389913.1">
    <property type="nucleotide sequence ID" value="NZ_PVNK01000022.1"/>
</dbReference>
<evidence type="ECO:0000313" key="3">
    <source>
        <dbReference type="Proteomes" id="UP000237968"/>
    </source>
</evidence>
<dbReference type="EMBL" id="PVNK01000022">
    <property type="protein sequence ID" value="PRQ05021.1"/>
    <property type="molecule type" value="Genomic_DNA"/>
</dbReference>
<name>A0A2S9YIX5_9BACT</name>
<evidence type="ECO:0000256" key="1">
    <source>
        <dbReference type="SAM" id="MobiDB-lite"/>
    </source>
</evidence>
<organism evidence="2 3">
    <name type="scientific">Enhygromyxa salina</name>
    <dbReference type="NCBI Taxonomy" id="215803"/>
    <lineage>
        <taxon>Bacteria</taxon>
        <taxon>Pseudomonadati</taxon>
        <taxon>Myxococcota</taxon>
        <taxon>Polyangia</taxon>
        <taxon>Nannocystales</taxon>
        <taxon>Nannocystaceae</taxon>
        <taxon>Enhygromyxa</taxon>
    </lineage>
</organism>
<gene>
    <name evidence="2" type="ORF">ENSA5_04470</name>
</gene>
<dbReference type="Proteomes" id="UP000237968">
    <property type="component" value="Unassembled WGS sequence"/>
</dbReference>
<protein>
    <submittedName>
        <fullName evidence="2">Uncharacterized protein</fullName>
    </submittedName>
</protein>
<dbReference type="OrthoDB" id="7821105at2"/>
<proteinExistence type="predicted"/>
<dbReference type="AlphaFoldDB" id="A0A2S9YIX5"/>